<dbReference type="OrthoDB" id="9808735at2"/>
<accession>A0A1B1YR40</accession>
<protein>
    <recommendedName>
        <fullName evidence="1">Rhodanese domain-containing protein</fullName>
    </recommendedName>
</protein>
<dbReference type="Pfam" id="PF00581">
    <property type="entry name" value="Rhodanese"/>
    <property type="match status" value="1"/>
</dbReference>
<dbReference type="RefSeq" id="WP_068802746.1">
    <property type="nucleotide sequence ID" value="NZ_CP014671.1"/>
</dbReference>
<dbReference type="InterPro" id="IPR036873">
    <property type="entry name" value="Rhodanese-like_dom_sf"/>
</dbReference>
<gene>
    <name evidence="2" type="ORF">PG2T_02895</name>
</gene>
<dbReference type="CDD" id="cd00158">
    <property type="entry name" value="RHOD"/>
    <property type="match status" value="1"/>
</dbReference>
<dbReference type="Proteomes" id="UP000092952">
    <property type="component" value="Chromosome"/>
</dbReference>
<evidence type="ECO:0000313" key="3">
    <source>
        <dbReference type="Proteomes" id="UP000092952"/>
    </source>
</evidence>
<evidence type="ECO:0000313" key="2">
    <source>
        <dbReference type="EMBL" id="ANX03240.1"/>
    </source>
</evidence>
<evidence type="ECO:0000259" key="1">
    <source>
        <dbReference type="PROSITE" id="PS50206"/>
    </source>
</evidence>
<dbReference type="PROSITE" id="PS50206">
    <property type="entry name" value="RHODANESE_3"/>
    <property type="match status" value="1"/>
</dbReference>
<reference evidence="3" key="1">
    <citation type="submission" date="2016-03" db="EMBL/GenBank/DDBJ databases">
        <title>Complete genome sequence of Solimmundus cernigliae, representing a novel lineage of polycyclic aromatic hydrocarbon degraders within the Gammaproteobacteria.</title>
        <authorList>
            <person name="Singleton D.R."/>
            <person name="Dickey A.N."/>
            <person name="Scholl E.H."/>
            <person name="Wright F.A."/>
            <person name="Aitken M.D."/>
        </authorList>
    </citation>
    <scope>NUCLEOTIDE SEQUENCE [LARGE SCALE GENOMIC DNA]</scope>
    <source>
        <strain evidence="3">TR3.2</strain>
    </source>
</reference>
<dbReference type="SUPFAM" id="SSF52821">
    <property type="entry name" value="Rhodanese/Cell cycle control phosphatase"/>
    <property type="match status" value="1"/>
</dbReference>
<dbReference type="Gene3D" id="3.40.250.10">
    <property type="entry name" value="Rhodanese-like domain"/>
    <property type="match status" value="1"/>
</dbReference>
<organism evidence="2 3">
    <name type="scientific">Immundisolibacter cernigliae</name>
    <dbReference type="NCBI Taxonomy" id="1810504"/>
    <lineage>
        <taxon>Bacteria</taxon>
        <taxon>Pseudomonadati</taxon>
        <taxon>Pseudomonadota</taxon>
        <taxon>Gammaproteobacteria</taxon>
        <taxon>Immundisolibacterales</taxon>
        <taxon>Immundisolibacteraceae</taxon>
        <taxon>Immundisolibacter</taxon>
    </lineage>
</organism>
<dbReference type="AlphaFoldDB" id="A0A1B1YR40"/>
<dbReference type="EMBL" id="CP014671">
    <property type="protein sequence ID" value="ANX03240.1"/>
    <property type="molecule type" value="Genomic_DNA"/>
</dbReference>
<dbReference type="PANTHER" id="PTHR43031">
    <property type="entry name" value="FAD-DEPENDENT OXIDOREDUCTASE"/>
    <property type="match status" value="1"/>
</dbReference>
<sequence length="135" mass="14279">MAFVLANIELFAAFAVVAALLGLSFSLEGMLGYQPILPGDAVRLMNAGASVLDLRPPAEFAAGHVRGAVNVAPTELAEWAGKQRKTKQRAVLLIAAPRQSVLGPSRLLRAQGFEPVHVLKGGMRGWAEAQLPLAK</sequence>
<dbReference type="InParanoid" id="A0A1B1YR40"/>
<keyword evidence="3" id="KW-1185">Reference proteome</keyword>
<dbReference type="InterPro" id="IPR050229">
    <property type="entry name" value="GlpE_sulfurtransferase"/>
</dbReference>
<dbReference type="InterPro" id="IPR001763">
    <property type="entry name" value="Rhodanese-like_dom"/>
</dbReference>
<proteinExistence type="predicted"/>
<feature type="domain" description="Rhodanese" evidence="1">
    <location>
        <begin position="45"/>
        <end position="135"/>
    </location>
</feature>
<dbReference type="PANTHER" id="PTHR43031:SF18">
    <property type="entry name" value="RHODANESE-RELATED SULFURTRANSFERASES"/>
    <property type="match status" value="1"/>
</dbReference>
<dbReference type="KEGG" id="gbi:PG2T_02895"/>
<dbReference type="SMART" id="SM00450">
    <property type="entry name" value="RHOD"/>
    <property type="match status" value="1"/>
</dbReference>
<dbReference type="STRING" id="1810504.PG2T_02895"/>
<name>A0A1B1YR40_9GAMM</name>
<dbReference type="FunCoup" id="A0A1B1YR40">
    <property type="interactions" value="172"/>
</dbReference>